<comment type="caution">
    <text evidence="1">The sequence shown here is derived from an EMBL/GenBank/DDBJ whole genome shotgun (WGS) entry which is preliminary data.</text>
</comment>
<dbReference type="EMBL" id="LUEZ02000043">
    <property type="protein sequence ID" value="RDB24519.1"/>
    <property type="molecule type" value="Genomic_DNA"/>
</dbReference>
<dbReference type="InParanoid" id="A0A369JQG6"/>
<accession>A0A369JQG6</accession>
<dbReference type="Proteomes" id="UP000076154">
    <property type="component" value="Unassembled WGS sequence"/>
</dbReference>
<proteinExistence type="predicted"/>
<keyword evidence="2" id="KW-1185">Reference proteome</keyword>
<reference evidence="1" key="1">
    <citation type="submission" date="2018-04" db="EMBL/GenBank/DDBJ databases">
        <title>Whole genome sequencing of Hypsizygus marmoreus.</title>
        <authorList>
            <person name="Choi I.-G."/>
            <person name="Min B."/>
            <person name="Kim J.-G."/>
            <person name="Kim S."/>
            <person name="Oh Y.-L."/>
            <person name="Kong W.-S."/>
            <person name="Park H."/>
            <person name="Jeong J."/>
            <person name="Song E.-S."/>
        </authorList>
    </citation>
    <scope>NUCLEOTIDE SEQUENCE [LARGE SCALE GENOMIC DNA]</scope>
    <source>
        <strain evidence="1">51987-8</strain>
    </source>
</reference>
<protein>
    <submittedName>
        <fullName evidence="1">Uncharacterized protein</fullName>
    </submittedName>
</protein>
<dbReference type="AlphaFoldDB" id="A0A369JQG6"/>
<evidence type="ECO:0000313" key="1">
    <source>
        <dbReference type="EMBL" id="RDB24519.1"/>
    </source>
</evidence>
<name>A0A369JQG6_HYPMA</name>
<organism evidence="1 2">
    <name type="scientific">Hypsizygus marmoreus</name>
    <name type="common">White beech mushroom</name>
    <name type="synonym">Agaricus marmoreus</name>
    <dbReference type="NCBI Taxonomy" id="39966"/>
    <lineage>
        <taxon>Eukaryota</taxon>
        <taxon>Fungi</taxon>
        <taxon>Dikarya</taxon>
        <taxon>Basidiomycota</taxon>
        <taxon>Agaricomycotina</taxon>
        <taxon>Agaricomycetes</taxon>
        <taxon>Agaricomycetidae</taxon>
        <taxon>Agaricales</taxon>
        <taxon>Tricholomatineae</taxon>
        <taxon>Lyophyllaceae</taxon>
        <taxon>Hypsizygus</taxon>
    </lineage>
</organism>
<sequence>MYLLNPNTILPASLGNFISPLICDHVVSGGSDTQVMYSPSSISPSAHAPRLSTLIAVIRHIKPNDEVLGNSFSFSTNRLSSTSLNPTLTDTDSTRIRPTLASNPAILIPSATWPGSHITQLQLQRRVI</sequence>
<gene>
    <name evidence="1" type="ORF">Hypma_008335</name>
</gene>
<evidence type="ECO:0000313" key="2">
    <source>
        <dbReference type="Proteomes" id="UP000076154"/>
    </source>
</evidence>